<protein>
    <submittedName>
        <fullName evidence="1">Uncharacterized protein</fullName>
    </submittedName>
</protein>
<dbReference type="EMBL" id="GBRH01228278">
    <property type="protein sequence ID" value="JAD69617.1"/>
    <property type="molecule type" value="Transcribed_RNA"/>
</dbReference>
<evidence type="ECO:0000313" key="1">
    <source>
        <dbReference type="EMBL" id="JAD69617.1"/>
    </source>
</evidence>
<organism evidence="1">
    <name type="scientific">Arundo donax</name>
    <name type="common">Giant reed</name>
    <name type="synonym">Donax arundinaceus</name>
    <dbReference type="NCBI Taxonomy" id="35708"/>
    <lineage>
        <taxon>Eukaryota</taxon>
        <taxon>Viridiplantae</taxon>
        <taxon>Streptophyta</taxon>
        <taxon>Embryophyta</taxon>
        <taxon>Tracheophyta</taxon>
        <taxon>Spermatophyta</taxon>
        <taxon>Magnoliopsida</taxon>
        <taxon>Liliopsida</taxon>
        <taxon>Poales</taxon>
        <taxon>Poaceae</taxon>
        <taxon>PACMAD clade</taxon>
        <taxon>Arundinoideae</taxon>
        <taxon>Arundineae</taxon>
        <taxon>Arundo</taxon>
    </lineage>
</organism>
<name>A0A0A9CDR7_ARUDO</name>
<reference evidence="1" key="1">
    <citation type="submission" date="2014-09" db="EMBL/GenBank/DDBJ databases">
        <authorList>
            <person name="Magalhaes I.L.F."/>
            <person name="Oliveira U."/>
            <person name="Santos F.R."/>
            <person name="Vidigal T.H.D.A."/>
            <person name="Brescovit A.D."/>
            <person name="Santos A.J."/>
        </authorList>
    </citation>
    <scope>NUCLEOTIDE SEQUENCE</scope>
    <source>
        <tissue evidence="1">Shoot tissue taken approximately 20 cm above the soil surface</tissue>
    </source>
</reference>
<sequence>MLIASASYNLGSAPEYRLLLFSSVNISSF</sequence>
<reference evidence="1" key="2">
    <citation type="journal article" date="2015" name="Data Brief">
        <title>Shoot transcriptome of the giant reed, Arundo donax.</title>
        <authorList>
            <person name="Barrero R.A."/>
            <person name="Guerrero F.D."/>
            <person name="Moolhuijzen P."/>
            <person name="Goolsby J.A."/>
            <person name="Tidwell J."/>
            <person name="Bellgard S.E."/>
            <person name="Bellgard M.I."/>
        </authorList>
    </citation>
    <scope>NUCLEOTIDE SEQUENCE</scope>
    <source>
        <tissue evidence="1">Shoot tissue taken approximately 20 cm above the soil surface</tissue>
    </source>
</reference>
<accession>A0A0A9CDR7</accession>
<dbReference type="AlphaFoldDB" id="A0A0A9CDR7"/>
<proteinExistence type="predicted"/>